<protein>
    <submittedName>
        <fullName evidence="5">Tetratricopeptide repeat protein</fullName>
    </submittedName>
</protein>
<dbReference type="RefSeq" id="WP_226183544.1">
    <property type="nucleotide sequence ID" value="NZ_JAJADQ010000002.1"/>
</dbReference>
<proteinExistence type="predicted"/>
<dbReference type="Gene3D" id="1.25.40.10">
    <property type="entry name" value="Tetratricopeptide repeat domain"/>
    <property type="match status" value="2"/>
</dbReference>
<organism evidence="5 6">
    <name type="scientific">Hymenobacter nitidus</name>
    <dbReference type="NCBI Taxonomy" id="2880929"/>
    <lineage>
        <taxon>Bacteria</taxon>
        <taxon>Pseudomonadati</taxon>
        <taxon>Bacteroidota</taxon>
        <taxon>Cytophagia</taxon>
        <taxon>Cytophagales</taxon>
        <taxon>Hymenobacteraceae</taxon>
        <taxon>Hymenobacter</taxon>
    </lineage>
</organism>
<dbReference type="Pfam" id="PF13432">
    <property type="entry name" value="TPR_16"/>
    <property type="match status" value="2"/>
</dbReference>
<gene>
    <name evidence="5" type="ORF">LGH70_05725</name>
</gene>
<dbReference type="InterPro" id="IPR050498">
    <property type="entry name" value="Ycf3"/>
</dbReference>
<dbReference type="PANTHER" id="PTHR44858:SF1">
    <property type="entry name" value="UDP-N-ACETYLGLUCOSAMINE--PEPTIDE N-ACETYLGLUCOSAMINYLTRANSFERASE SPINDLY-RELATED"/>
    <property type="match status" value="1"/>
</dbReference>
<sequence length="319" mass="35751">MRKAILLIVFGCLAITCPAQAQGDDAPERPRYAGRPQTTAQRQADQAFVAQAVEQHKTRAAAAENYVDEGWGAFYQEKFGQALQHYNRAWLLDSANADVYYGLSAYLSKRGTPAEARRYFQLGQQRDVRNRGALKYYTRMADLQEKLGDQAGVIASAQQALKLEPKEASAYRRLGAAHMARQDTANARRYFSQALALNPADSVAYLSRGELAYARRDYARAIADYSQAIRLNAHFLAAYAARGLAYEQQGSLPQAVADYDKCLELADFIEKGQFHRMIGIAKIKQEDPSGCESLRQALKWGDATVDEKELRRIIKEHCR</sequence>
<dbReference type="EMBL" id="JAJADQ010000002">
    <property type="protein sequence ID" value="MCB2377070.1"/>
    <property type="molecule type" value="Genomic_DNA"/>
</dbReference>
<evidence type="ECO:0000313" key="6">
    <source>
        <dbReference type="Proteomes" id="UP001165297"/>
    </source>
</evidence>
<evidence type="ECO:0000256" key="4">
    <source>
        <dbReference type="SAM" id="SignalP"/>
    </source>
</evidence>
<dbReference type="SMART" id="SM00028">
    <property type="entry name" value="TPR"/>
    <property type="match status" value="6"/>
</dbReference>
<name>A0ABS8A9J9_9BACT</name>
<dbReference type="InterPro" id="IPR013105">
    <property type="entry name" value="TPR_2"/>
</dbReference>
<accession>A0ABS8A9J9</accession>
<dbReference type="InterPro" id="IPR019734">
    <property type="entry name" value="TPR_rpt"/>
</dbReference>
<dbReference type="Pfam" id="PF07719">
    <property type="entry name" value="TPR_2"/>
    <property type="match status" value="1"/>
</dbReference>
<keyword evidence="2 3" id="KW-0802">TPR repeat</keyword>
<dbReference type="PANTHER" id="PTHR44858">
    <property type="entry name" value="TETRATRICOPEPTIDE REPEAT PROTEIN 6"/>
    <property type="match status" value="1"/>
</dbReference>
<evidence type="ECO:0000313" key="5">
    <source>
        <dbReference type="EMBL" id="MCB2377070.1"/>
    </source>
</evidence>
<dbReference type="InterPro" id="IPR011990">
    <property type="entry name" value="TPR-like_helical_dom_sf"/>
</dbReference>
<comment type="caution">
    <text evidence="5">The sequence shown here is derived from an EMBL/GenBank/DDBJ whole genome shotgun (WGS) entry which is preliminary data.</text>
</comment>
<keyword evidence="1" id="KW-0677">Repeat</keyword>
<feature type="repeat" description="TPR" evidence="3">
    <location>
        <begin position="202"/>
        <end position="235"/>
    </location>
</feature>
<feature type="chain" id="PRO_5047058416" evidence="4">
    <location>
        <begin position="22"/>
        <end position="319"/>
    </location>
</feature>
<evidence type="ECO:0000256" key="2">
    <source>
        <dbReference type="ARBA" id="ARBA00022803"/>
    </source>
</evidence>
<feature type="signal peptide" evidence="4">
    <location>
        <begin position="1"/>
        <end position="21"/>
    </location>
</feature>
<dbReference type="SUPFAM" id="SSF81901">
    <property type="entry name" value="HCP-like"/>
    <property type="match status" value="1"/>
</dbReference>
<dbReference type="Pfam" id="PF13181">
    <property type="entry name" value="TPR_8"/>
    <property type="match status" value="1"/>
</dbReference>
<dbReference type="PROSITE" id="PS50005">
    <property type="entry name" value="TPR"/>
    <property type="match status" value="2"/>
</dbReference>
<feature type="repeat" description="TPR" evidence="3">
    <location>
        <begin position="168"/>
        <end position="201"/>
    </location>
</feature>
<evidence type="ECO:0000256" key="1">
    <source>
        <dbReference type="ARBA" id="ARBA00022737"/>
    </source>
</evidence>
<keyword evidence="6" id="KW-1185">Reference proteome</keyword>
<keyword evidence="4" id="KW-0732">Signal</keyword>
<dbReference type="Proteomes" id="UP001165297">
    <property type="component" value="Unassembled WGS sequence"/>
</dbReference>
<reference evidence="5" key="1">
    <citation type="submission" date="2021-10" db="EMBL/GenBank/DDBJ databases">
        <authorList>
            <person name="Dean J.D."/>
            <person name="Kim M.K."/>
            <person name="Newey C.N."/>
            <person name="Stoker T.S."/>
            <person name="Thompson D.W."/>
            <person name="Grose J.H."/>
        </authorList>
    </citation>
    <scope>NUCLEOTIDE SEQUENCE</scope>
    <source>
        <strain evidence="5">BT635</strain>
    </source>
</reference>
<evidence type="ECO:0000256" key="3">
    <source>
        <dbReference type="PROSITE-ProRule" id="PRU00339"/>
    </source>
</evidence>